<dbReference type="PANTHER" id="PTHR48081">
    <property type="entry name" value="AB HYDROLASE SUPERFAMILY PROTEIN C4A8.06C"/>
    <property type="match status" value="1"/>
</dbReference>
<evidence type="ECO:0000256" key="1">
    <source>
        <dbReference type="ARBA" id="ARBA00010515"/>
    </source>
</evidence>
<evidence type="ECO:0000313" key="4">
    <source>
        <dbReference type="EMBL" id="SVE32760.1"/>
    </source>
</evidence>
<sequence length="202" mass="21344">MPIDPMLLAVLEAFPMQFDDLGSMTAQEVRTLFEQGNPPPGEDVASVEDLEVPGPDGPLPVRVYRPDGAAVPAPVVVFFHGGGWVLGSIATHDATCRGLANRTGAVYVSVDYRLAPEHPYPAAPEDCYAATCWVADHAADLGVDPGRLAVAGDSAGGNLAAVVCQMARDRSGPAIAFQLLIYPVTDLDFDRWPSMEENADGP</sequence>
<dbReference type="InterPro" id="IPR002168">
    <property type="entry name" value="Lipase_GDXG_HIS_AS"/>
</dbReference>
<reference evidence="4" key="1">
    <citation type="submission" date="2018-05" db="EMBL/GenBank/DDBJ databases">
        <authorList>
            <person name="Lanie J.A."/>
            <person name="Ng W.-L."/>
            <person name="Kazmierczak K.M."/>
            <person name="Andrzejewski T.M."/>
            <person name="Davidsen T.M."/>
            <person name="Wayne K.J."/>
            <person name="Tettelin H."/>
            <person name="Glass J.I."/>
            <person name="Rusch D."/>
            <person name="Podicherti R."/>
            <person name="Tsui H.-C.T."/>
            <person name="Winkler M.E."/>
        </authorList>
    </citation>
    <scope>NUCLEOTIDE SEQUENCE</scope>
</reference>
<keyword evidence="2" id="KW-0378">Hydrolase</keyword>
<dbReference type="SUPFAM" id="SSF53474">
    <property type="entry name" value="alpha/beta-Hydrolases"/>
    <property type="match status" value="1"/>
</dbReference>
<gene>
    <name evidence="4" type="ORF">METZ01_LOCUS485614</name>
</gene>
<dbReference type="PROSITE" id="PS01173">
    <property type="entry name" value="LIPASE_GDXG_HIS"/>
    <property type="match status" value="1"/>
</dbReference>
<dbReference type="PANTHER" id="PTHR48081:SF8">
    <property type="entry name" value="ALPHA_BETA HYDROLASE FOLD-3 DOMAIN-CONTAINING PROTEIN-RELATED"/>
    <property type="match status" value="1"/>
</dbReference>
<protein>
    <recommendedName>
        <fullName evidence="3">Alpha/beta hydrolase fold-3 domain-containing protein</fullName>
    </recommendedName>
</protein>
<evidence type="ECO:0000259" key="3">
    <source>
        <dbReference type="Pfam" id="PF07859"/>
    </source>
</evidence>
<dbReference type="PROSITE" id="PS01174">
    <property type="entry name" value="LIPASE_GDXG_SER"/>
    <property type="match status" value="1"/>
</dbReference>
<name>A0A383CL25_9ZZZZ</name>
<dbReference type="Pfam" id="PF07859">
    <property type="entry name" value="Abhydrolase_3"/>
    <property type="match status" value="1"/>
</dbReference>
<dbReference type="InterPro" id="IPR050300">
    <property type="entry name" value="GDXG_lipolytic_enzyme"/>
</dbReference>
<proteinExistence type="inferred from homology"/>
<organism evidence="4">
    <name type="scientific">marine metagenome</name>
    <dbReference type="NCBI Taxonomy" id="408172"/>
    <lineage>
        <taxon>unclassified sequences</taxon>
        <taxon>metagenomes</taxon>
        <taxon>ecological metagenomes</taxon>
    </lineage>
</organism>
<accession>A0A383CL25</accession>
<feature type="non-terminal residue" evidence="4">
    <location>
        <position position="202"/>
    </location>
</feature>
<evidence type="ECO:0000256" key="2">
    <source>
        <dbReference type="ARBA" id="ARBA00022801"/>
    </source>
</evidence>
<dbReference type="InterPro" id="IPR029058">
    <property type="entry name" value="AB_hydrolase_fold"/>
</dbReference>
<dbReference type="GO" id="GO:0016787">
    <property type="term" value="F:hydrolase activity"/>
    <property type="evidence" value="ECO:0007669"/>
    <property type="project" value="UniProtKB-KW"/>
</dbReference>
<dbReference type="AlphaFoldDB" id="A0A383CL25"/>
<feature type="domain" description="Alpha/beta hydrolase fold-3" evidence="3">
    <location>
        <begin position="76"/>
        <end position="200"/>
    </location>
</feature>
<dbReference type="InterPro" id="IPR013094">
    <property type="entry name" value="AB_hydrolase_3"/>
</dbReference>
<dbReference type="InterPro" id="IPR033140">
    <property type="entry name" value="Lipase_GDXG_put_SER_AS"/>
</dbReference>
<dbReference type="Gene3D" id="3.40.50.1820">
    <property type="entry name" value="alpha/beta hydrolase"/>
    <property type="match status" value="1"/>
</dbReference>
<dbReference type="EMBL" id="UINC01209654">
    <property type="protein sequence ID" value="SVE32760.1"/>
    <property type="molecule type" value="Genomic_DNA"/>
</dbReference>
<comment type="similarity">
    <text evidence="1">Belongs to the 'GDXG' lipolytic enzyme family.</text>
</comment>